<keyword evidence="2" id="KW-0472">Membrane</keyword>
<dbReference type="InterPro" id="IPR056120">
    <property type="entry name" value="DUF7703"/>
</dbReference>
<keyword evidence="2" id="KW-1133">Transmembrane helix</keyword>
<keyword evidence="5" id="KW-1185">Reference proteome</keyword>
<dbReference type="EMBL" id="JAUDZG010000007">
    <property type="protein sequence ID" value="KAK3302737.1"/>
    <property type="molecule type" value="Genomic_DNA"/>
</dbReference>
<dbReference type="Pfam" id="PF24802">
    <property type="entry name" value="DUF7703"/>
    <property type="match status" value="1"/>
</dbReference>
<dbReference type="PANTHER" id="PTHR37013">
    <property type="entry name" value="INTEGRAL MEMBRANE PROTEIN (AFU_ORTHOLOGUE AFUA_1G05950)-RELATED"/>
    <property type="match status" value="1"/>
</dbReference>
<comment type="caution">
    <text evidence="4">The sequence shown here is derived from an EMBL/GenBank/DDBJ whole genome shotgun (WGS) entry which is preliminary data.</text>
</comment>
<dbReference type="AlphaFoldDB" id="A0AAJ0GMM4"/>
<feature type="region of interest" description="Disordered" evidence="1">
    <location>
        <begin position="180"/>
        <end position="202"/>
    </location>
</feature>
<reference evidence="4" key="1">
    <citation type="journal article" date="2023" name="Mol. Phylogenet. Evol.">
        <title>Genome-scale phylogeny and comparative genomics of the fungal order Sordariales.</title>
        <authorList>
            <person name="Hensen N."/>
            <person name="Bonometti L."/>
            <person name="Westerberg I."/>
            <person name="Brannstrom I.O."/>
            <person name="Guillou S."/>
            <person name="Cros-Aarteil S."/>
            <person name="Calhoun S."/>
            <person name="Haridas S."/>
            <person name="Kuo A."/>
            <person name="Mondo S."/>
            <person name="Pangilinan J."/>
            <person name="Riley R."/>
            <person name="LaButti K."/>
            <person name="Andreopoulos B."/>
            <person name="Lipzen A."/>
            <person name="Chen C."/>
            <person name="Yan M."/>
            <person name="Daum C."/>
            <person name="Ng V."/>
            <person name="Clum A."/>
            <person name="Steindorff A."/>
            <person name="Ohm R.A."/>
            <person name="Martin F."/>
            <person name="Silar P."/>
            <person name="Natvig D.O."/>
            <person name="Lalanne C."/>
            <person name="Gautier V."/>
            <person name="Ament-Velasquez S.L."/>
            <person name="Kruys A."/>
            <person name="Hutchinson M.I."/>
            <person name="Powell A.J."/>
            <person name="Barry K."/>
            <person name="Miller A.N."/>
            <person name="Grigoriev I.V."/>
            <person name="Debuchy R."/>
            <person name="Gladieux P."/>
            <person name="Hiltunen Thoren M."/>
            <person name="Johannesson H."/>
        </authorList>
    </citation>
    <scope>NUCLEOTIDE SEQUENCE</scope>
    <source>
        <strain evidence="4">CBS 333.67</strain>
    </source>
</reference>
<evidence type="ECO:0000313" key="4">
    <source>
        <dbReference type="EMBL" id="KAK3302737.1"/>
    </source>
</evidence>
<feature type="transmembrane region" description="Helical" evidence="2">
    <location>
        <begin position="121"/>
        <end position="142"/>
    </location>
</feature>
<feature type="transmembrane region" description="Helical" evidence="2">
    <location>
        <begin position="33"/>
        <end position="56"/>
    </location>
</feature>
<protein>
    <recommendedName>
        <fullName evidence="3">DUF7703 domain-containing protein</fullName>
    </recommendedName>
</protein>
<dbReference type="Proteomes" id="UP001273166">
    <property type="component" value="Unassembled WGS sequence"/>
</dbReference>
<keyword evidence="2" id="KW-0812">Transmembrane</keyword>
<evidence type="ECO:0000259" key="3">
    <source>
        <dbReference type="Pfam" id="PF24802"/>
    </source>
</evidence>
<gene>
    <name evidence="4" type="ORF">B0T15DRAFT_543780</name>
</gene>
<evidence type="ECO:0000256" key="2">
    <source>
        <dbReference type="SAM" id="Phobius"/>
    </source>
</evidence>
<feature type="compositionally biased region" description="Low complexity" evidence="1">
    <location>
        <begin position="180"/>
        <end position="190"/>
    </location>
</feature>
<dbReference type="PANTHER" id="PTHR37013:SF3">
    <property type="entry name" value="INTEGRAL MEMBRANE PROTEIN (AFU_ORTHOLOGUE AFUA_1G05950)"/>
    <property type="match status" value="1"/>
</dbReference>
<sequence length="272" mass="29832">MVVAWWCCMVTGQSVVLYSRLHIVLRNRTQLRLVLGLIVANAVVCHVPVAVLASGANSHNPEPFVVPYSVYEKVQVTLFFLQECAFSGLYIKATLELMRVRARPRRRGAMGKAGTSETRRLMAHMILVNVIVVLLDITILGLDYANLYDLQTSYKGVVYGVKHKLEFSILNRLVEMTQRASSSSSSSSAAHDGSNIRTRTDAAGIQMDGLEKKERRRRTTMAAAGHGGLGNNVYVRSESGAGGVAHDMKYLDAAVVMTTEVTIHRGRPTVGL</sequence>
<reference evidence="4" key="2">
    <citation type="submission" date="2023-06" db="EMBL/GenBank/DDBJ databases">
        <authorList>
            <consortium name="Lawrence Berkeley National Laboratory"/>
            <person name="Mondo S.J."/>
            <person name="Hensen N."/>
            <person name="Bonometti L."/>
            <person name="Westerberg I."/>
            <person name="Brannstrom I.O."/>
            <person name="Guillou S."/>
            <person name="Cros-Aarteil S."/>
            <person name="Calhoun S."/>
            <person name="Haridas S."/>
            <person name="Kuo A."/>
            <person name="Pangilinan J."/>
            <person name="Riley R."/>
            <person name="Labutti K."/>
            <person name="Andreopoulos B."/>
            <person name="Lipzen A."/>
            <person name="Chen C."/>
            <person name="Yanf M."/>
            <person name="Daum C."/>
            <person name="Ng V."/>
            <person name="Clum A."/>
            <person name="Steindorff A."/>
            <person name="Ohm R."/>
            <person name="Martin F."/>
            <person name="Silar P."/>
            <person name="Natvig D."/>
            <person name="Lalanne C."/>
            <person name="Gautier V."/>
            <person name="Ament-Velasquez S.L."/>
            <person name="Kruys A."/>
            <person name="Hutchinson M.I."/>
            <person name="Powell A.J."/>
            <person name="Barry K."/>
            <person name="Miller A.N."/>
            <person name="Grigoriev I.V."/>
            <person name="Debuchy R."/>
            <person name="Gladieux P."/>
            <person name="Thoren M.H."/>
            <person name="Johannesson H."/>
        </authorList>
    </citation>
    <scope>NUCLEOTIDE SEQUENCE</scope>
    <source>
        <strain evidence="4">CBS 333.67</strain>
    </source>
</reference>
<accession>A0AAJ0GMM4</accession>
<organism evidence="4 5">
    <name type="scientific">Chaetomium strumarium</name>
    <dbReference type="NCBI Taxonomy" id="1170767"/>
    <lineage>
        <taxon>Eukaryota</taxon>
        <taxon>Fungi</taxon>
        <taxon>Dikarya</taxon>
        <taxon>Ascomycota</taxon>
        <taxon>Pezizomycotina</taxon>
        <taxon>Sordariomycetes</taxon>
        <taxon>Sordariomycetidae</taxon>
        <taxon>Sordariales</taxon>
        <taxon>Chaetomiaceae</taxon>
        <taxon>Chaetomium</taxon>
    </lineage>
</organism>
<evidence type="ECO:0000313" key="5">
    <source>
        <dbReference type="Proteomes" id="UP001273166"/>
    </source>
</evidence>
<feature type="domain" description="DUF7703" evidence="3">
    <location>
        <begin position="5"/>
        <end position="181"/>
    </location>
</feature>
<evidence type="ECO:0000256" key="1">
    <source>
        <dbReference type="SAM" id="MobiDB-lite"/>
    </source>
</evidence>
<dbReference type="RefSeq" id="XP_062718517.1">
    <property type="nucleotide sequence ID" value="XM_062870020.1"/>
</dbReference>
<name>A0AAJ0GMM4_9PEZI</name>
<feature type="transmembrane region" description="Helical" evidence="2">
    <location>
        <begin position="76"/>
        <end position="100"/>
    </location>
</feature>
<dbReference type="GeneID" id="87888849"/>
<proteinExistence type="predicted"/>